<dbReference type="PANTHER" id="PTHR43798">
    <property type="entry name" value="MONOACYLGLYCEROL LIPASE"/>
    <property type="match status" value="1"/>
</dbReference>
<reference evidence="2" key="1">
    <citation type="journal article" date="2019" name="G3 (Bethesda)">
        <title>Genome Assemblies of Two Rare Opportunistic Yeast Pathogens: Diutina rugosa (syn. Candida rugosa) and Trichomonascus ciferrii (syn. Candida ciferrii).</title>
        <authorList>
            <person name="Mixao V."/>
            <person name="Saus E."/>
            <person name="Hansen A.P."/>
            <person name="Lass-Florl C."/>
            <person name="Gabaldon T."/>
        </authorList>
    </citation>
    <scope>NUCLEOTIDE SEQUENCE</scope>
    <source>
        <strain evidence="2">CBS 4856</strain>
    </source>
</reference>
<name>A0A642V659_9ASCO</name>
<dbReference type="InterPro" id="IPR000073">
    <property type="entry name" value="AB_hydrolase_1"/>
</dbReference>
<gene>
    <name evidence="2" type="ORF">TRICI_002734</name>
</gene>
<accession>A0A642V659</accession>
<dbReference type="InterPro" id="IPR050266">
    <property type="entry name" value="AB_hydrolase_sf"/>
</dbReference>
<sequence length="272" mass="30001">MTISKVAINGLTFRIKREGSEKSPLLVFSNSLMSTLESWDLVSEKFLERGYQLLRYDQIGHGQSSQPSEDSGYSLEDMTKQLHEIIVKAVGDVKPYAIIGDSIGGIIALRYAMLFSDQVDRIVACSVPGMATIPATIDVWKERISTAESGGLKTQLAPSTIERWFMPSDRSIISQELRDKMTASAQKTSTAGYLTCARALTNYDFRSDLGNIPNKTLLVAGKLDGNLPDVMKDFGAKIPHAKLHIMEKSGHIPMVDNPTEFFDVVFGFLKSS</sequence>
<organism evidence="2 3">
    <name type="scientific">Trichomonascus ciferrii</name>
    <dbReference type="NCBI Taxonomy" id="44093"/>
    <lineage>
        <taxon>Eukaryota</taxon>
        <taxon>Fungi</taxon>
        <taxon>Dikarya</taxon>
        <taxon>Ascomycota</taxon>
        <taxon>Saccharomycotina</taxon>
        <taxon>Dipodascomycetes</taxon>
        <taxon>Dipodascales</taxon>
        <taxon>Trichomonascaceae</taxon>
        <taxon>Trichomonascus</taxon>
        <taxon>Trichomonascus ciferrii complex</taxon>
    </lineage>
</organism>
<dbReference type="Proteomes" id="UP000761534">
    <property type="component" value="Unassembled WGS sequence"/>
</dbReference>
<proteinExistence type="predicted"/>
<dbReference type="GO" id="GO:0016020">
    <property type="term" value="C:membrane"/>
    <property type="evidence" value="ECO:0007669"/>
    <property type="project" value="TreeGrafter"/>
</dbReference>
<dbReference type="AlphaFoldDB" id="A0A642V659"/>
<dbReference type="EMBL" id="SWFS01000184">
    <property type="protein sequence ID" value="KAA8915125.1"/>
    <property type="molecule type" value="Genomic_DNA"/>
</dbReference>
<evidence type="ECO:0000259" key="1">
    <source>
        <dbReference type="Pfam" id="PF12697"/>
    </source>
</evidence>
<dbReference type="PRINTS" id="PR00111">
    <property type="entry name" value="ABHYDROLASE"/>
</dbReference>
<dbReference type="PANTHER" id="PTHR43798:SF33">
    <property type="entry name" value="HYDROLASE, PUTATIVE (AFU_ORTHOLOGUE AFUA_2G14860)-RELATED"/>
    <property type="match status" value="1"/>
</dbReference>
<evidence type="ECO:0000313" key="2">
    <source>
        <dbReference type="EMBL" id="KAA8915125.1"/>
    </source>
</evidence>
<keyword evidence="3" id="KW-1185">Reference proteome</keyword>
<dbReference type="Pfam" id="PF12697">
    <property type="entry name" value="Abhydrolase_6"/>
    <property type="match status" value="1"/>
</dbReference>
<comment type="caution">
    <text evidence="2">The sequence shown here is derived from an EMBL/GenBank/DDBJ whole genome shotgun (WGS) entry which is preliminary data.</text>
</comment>
<protein>
    <recommendedName>
        <fullName evidence="1">AB hydrolase-1 domain-containing protein</fullName>
    </recommendedName>
</protein>
<dbReference type="Gene3D" id="3.40.50.1820">
    <property type="entry name" value="alpha/beta hydrolase"/>
    <property type="match status" value="1"/>
</dbReference>
<evidence type="ECO:0000313" key="3">
    <source>
        <dbReference type="Proteomes" id="UP000761534"/>
    </source>
</evidence>
<dbReference type="VEuPathDB" id="FungiDB:TRICI_002734"/>
<dbReference type="OrthoDB" id="190201at2759"/>
<dbReference type="InterPro" id="IPR029058">
    <property type="entry name" value="AB_hydrolase_fold"/>
</dbReference>
<dbReference type="SUPFAM" id="SSF53474">
    <property type="entry name" value="alpha/beta-Hydrolases"/>
    <property type="match status" value="1"/>
</dbReference>
<feature type="domain" description="AB hydrolase-1" evidence="1">
    <location>
        <begin position="37"/>
        <end position="263"/>
    </location>
</feature>